<feature type="transmembrane region" description="Helical" evidence="1">
    <location>
        <begin position="31"/>
        <end position="56"/>
    </location>
</feature>
<evidence type="ECO:0000313" key="5">
    <source>
        <dbReference type="Proteomes" id="UP000182800"/>
    </source>
</evidence>
<sequence>MTPVALILWSIVAAMAAMVGARKGAAGLRGAGAFALGQASVLLIRLPMALLAASFLTQILPTDKVAAVLGPETGFPGILLASVVGGLLPGGPMLSFPLALVVWQSGAGEAQTVALLAGWSVFAMHRMLAFEAPIMGWRFVALRLLSSSALPLMAGLLAAAVLGLLDILFL</sequence>
<dbReference type="OrthoDB" id="5797386at2"/>
<dbReference type="AlphaFoldDB" id="A0A0P8A419"/>
<keyword evidence="1" id="KW-0812">Transmembrane</keyword>
<comment type="caution">
    <text evidence="2">The sequence shown here is derived from an EMBL/GenBank/DDBJ whole genome shotgun (WGS) entry which is preliminary data.</text>
</comment>
<organism evidence="2 4">
    <name type="scientific">Saliniramus fredricksonii</name>
    <dbReference type="NCBI Taxonomy" id="1653334"/>
    <lineage>
        <taxon>Bacteria</taxon>
        <taxon>Pseudomonadati</taxon>
        <taxon>Pseudomonadota</taxon>
        <taxon>Alphaproteobacteria</taxon>
        <taxon>Hyphomicrobiales</taxon>
        <taxon>Salinarimonadaceae</taxon>
        <taxon>Saliniramus</taxon>
    </lineage>
</organism>
<keyword evidence="5" id="KW-1185">Reference proteome</keyword>
<dbReference type="RefSeq" id="WP_074443557.1">
    <property type="nucleotide sequence ID" value="NZ_FMBM01000001.1"/>
</dbReference>
<dbReference type="Proteomes" id="UP000050497">
    <property type="component" value="Unassembled WGS sequence"/>
</dbReference>
<evidence type="ECO:0000256" key="1">
    <source>
        <dbReference type="SAM" id="Phobius"/>
    </source>
</evidence>
<dbReference type="EMBL" id="FMBM01000001">
    <property type="protein sequence ID" value="SCC78988.1"/>
    <property type="molecule type" value="Genomic_DNA"/>
</dbReference>
<keyword evidence="1" id="KW-1133">Transmembrane helix</keyword>
<proteinExistence type="predicted"/>
<reference evidence="3 5" key="2">
    <citation type="submission" date="2016-08" db="EMBL/GenBank/DDBJ databases">
        <authorList>
            <person name="Varghese N."/>
            <person name="Submissions Spin"/>
        </authorList>
    </citation>
    <scope>NUCLEOTIDE SEQUENCE [LARGE SCALE GENOMIC DNA]</scope>
    <source>
        <strain evidence="3 5">HL-109</strain>
    </source>
</reference>
<dbReference type="EMBL" id="LJSX01000003">
    <property type="protein sequence ID" value="KPQ12273.1"/>
    <property type="molecule type" value="Genomic_DNA"/>
</dbReference>
<evidence type="ECO:0008006" key="6">
    <source>
        <dbReference type="Google" id="ProtNLM"/>
    </source>
</evidence>
<name>A0A0P8A419_9HYPH</name>
<feature type="transmembrane region" description="Helical" evidence="1">
    <location>
        <begin position="110"/>
        <end position="128"/>
    </location>
</feature>
<dbReference type="PATRIC" id="fig|1653334.4.peg.3339"/>
<keyword evidence="1" id="KW-0472">Membrane</keyword>
<evidence type="ECO:0000313" key="3">
    <source>
        <dbReference type="EMBL" id="SCC78988.1"/>
    </source>
</evidence>
<dbReference type="Proteomes" id="UP000182800">
    <property type="component" value="Unassembled WGS sequence"/>
</dbReference>
<reference evidence="2 4" key="1">
    <citation type="submission" date="2015-09" db="EMBL/GenBank/DDBJ databases">
        <title>Identification and resolution of microdiversity through metagenomic sequencing of parallel consortia.</title>
        <authorList>
            <person name="Nelson W.C."/>
            <person name="Romine M.F."/>
            <person name="Lindemann S.R."/>
        </authorList>
    </citation>
    <scope>NUCLEOTIDE SEQUENCE [LARGE SCALE GENOMIC DNA]</scope>
    <source>
        <strain evidence="2">HL-109</strain>
    </source>
</reference>
<gene>
    <name evidence="3" type="ORF">GA0071312_0605</name>
    <name evidence="2" type="ORF">HLUCCO17_03645</name>
</gene>
<feature type="transmembrane region" description="Helical" evidence="1">
    <location>
        <begin position="149"/>
        <end position="169"/>
    </location>
</feature>
<feature type="transmembrane region" description="Helical" evidence="1">
    <location>
        <begin position="77"/>
        <end position="104"/>
    </location>
</feature>
<dbReference type="STRING" id="1653334.GA0071312_0605"/>
<accession>A0A0P8A419</accession>
<evidence type="ECO:0000313" key="4">
    <source>
        <dbReference type="Proteomes" id="UP000050497"/>
    </source>
</evidence>
<protein>
    <recommendedName>
        <fullName evidence="6">Permease</fullName>
    </recommendedName>
</protein>
<evidence type="ECO:0000313" key="2">
    <source>
        <dbReference type="EMBL" id="KPQ12273.1"/>
    </source>
</evidence>